<evidence type="ECO:0000313" key="3">
    <source>
        <dbReference type="EMBL" id="CAD7279778.1"/>
    </source>
</evidence>
<organism evidence="3">
    <name type="scientific">Notodromas monacha</name>
    <dbReference type="NCBI Taxonomy" id="399045"/>
    <lineage>
        <taxon>Eukaryota</taxon>
        <taxon>Metazoa</taxon>
        <taxon>Ecdysozoa</taxon>
        <taxon>Arthropoda</taxon>
        <taxon>Crustacea</taxon>
        <taxon>Oligostraca</taxon>
        <taxon>Ostracoda</taxon>
        <taxon>Podocopa</taxon>
        <taxon>Podocopida</taxon>
        <taxon>Cypridocopina</taxon>
        <taxon>Cypridoidea</taxon>
        <taxon>Cyprididae</taxon>
        <taxon>Notodromas</taxon>
    </lineage>
</organism>
<name>A0A7R9GER9_9CRUS</name>
<keyword evidence="1" id="KW-1133">Transmembrane helix</keyword>
<feature type="domain" description="O-acyltransferase WSD1 C-terminal" evidence="2">
    <location>
        <begin position="366"/>
        <end position="485"/>
    </location>
</feature>
<gene>
    <name evidence="3" type="ORF">NMOB1V02_LOCUS7445</name>
</gene>
<dbReference type="PANTHER" id="PTHR31650">
    <property type="entry name" value="O-ACYLTRANSFERASE (WSD1-LIKE) FAMILY PROTEIN"/>
    <property type="match status" value="1"/>
</dbReference>
<sequence>MPRAIQVNPINATISAVISVLIYLPLVLCGFFLRSIVRAITKCKFGRQADVTFSGDCTTIVKGMRNPDSLLAAIIHCENELSLEQLKERFREKILDVRNPDGSWLHPKLRSSFIYFLNYSVSVPYQDFDSDQHFVYLMDKNGQPLVCRSDQDLEDAMEKSLNTDVHPDQPLVPKWIFRVCYKQDQGSVHTCIIMHLDHRLADAGGILLALMPKFLDEDLKSDPSVMFRSMRPVKLWQRLILYAKGFLLIPLVLLRTLMVAVVDRNPLHDREGKQPGRFFLAPQHIPMKKLREIRVNTGATLNTILSVSLFRGVHRMCEKINDGSGPLKRSWNWTITAPISRWLPGDKVELINRSTGILYGMNSSEISKNDPLDALAKAKYVFEDPSKNDYGWAMRLLGLTMYNWVPMYVNDLLFAKGVRNYTGVFSNVRGNESVQHMMGNKMISMVPYVSMWDNLDYGMVSFSYHDSMTVALAGRIGSFKSREELRQLWHFIKEEIEILHETAVKKVS</sequence>
<evidence type="ECO:0000313" key="4">
    <source>
        <dbReference type="Proteomes" id="UP000678499"/>
    </source>
</evidence>
<dbReference type="GO" id="GO:0008374">
    <property type="term" value="F:O-acyltransferase activity"/>
    <property type="evidence" value="ECO:0007669"/>
    <property type="project" value="InterPro"/>
</dbReference>
<protein>
    <recommendedName>
        <fullName evidence="2">O-acyltransferase WSD1 C-terminal domain-containing protein</fullName>
    </recommendedName>
</protein>
<feature type="transmembrane region" description="Helical" evidence="1">
    <location>
        <begin position="12"/>
        <end position="37"/>
    </location>
</feature>
<keyword evidence="1" id="KW-0812">Transmembrane</keyword>
<proteinExistence type="predicted"/>
<evidence type="ECO:0000259" key="2">
    <source>
        <dbReference type="Pfam" id="PF06974"/>
    </source>
</evidence>
<accession>A0A7R9GER9</accession>
<dbReference type="Proteomes" id="UP000678499">
    <property type="component" value="Unassembled WGS sequence"/>
</dbReference>
<dbReference type="InterPro" id="IPR045034">
    <property type="entry name" value="O-acyltransferase_WSD1-like"/>
</dbReference>
<dbReference type="GO" id="GO:0005886">
    <property type="term" value="C:plasma membrane"/>
    <property type="evidence" value="ECO:0007669"/>
    <property type="project" value="TreeGrafter"/>
</dbReference>
<dbReference type="EMBL" id="OA883820">
    <property type="protein sequence ID" value="CAD7279778.1"/>
    <property type="molecule type" value="Genomic_DNA"/>
</dbReference>
<dbReference type="AlphaFoldDB" id="A0A7R9GER9"/>
<keyword evidence="1" id="KW-0472">Membrane</keyword>
<keyword evidence="4" id="KW-1185">Reference proteome</keyword>
<dbReference type="Pfam" id="PF06974">
    <property type="entry name" value="WS_DGAT_C"/>
    <property type="match status" value="1"/>
</dbReference>
<dbReference type="InterPro" id="IPR009721">
    <property type="entry name" value="O-acyltransferase_WSD1_C"/>
</dbReference>
<feature type="transmembrane region" description="Helical" evidence="1">
    <location>
        <begin position="239"/>
        <end position="262"/>
    </location>
</feature>
<reference evidence="3" key="1">
    <citation type="submission" date="2020-11" db="EMBL/GenBank/DDBJ databases">
        <authorList>
            <person name="Tran Van P."/>
        </authorList>
    </citation>
    <scope>NUCLEOTIDE SEQUENCE</scope>
</reference>
<dbReference type="GO" id="GO:0019432">
    <property type="term" value="P:triglyceride biosynthetic process"/>
    <property type="evidence" value="ECO:0007669"/>
    <property type="project" value="TreeGrafter"/>
</dbReference>
<evidence type="ECO:0000256" key="1">
    <source>
        <dbReference type="SAM" id="Phobius"/>
    </source>
</evidence>
<dbReference type="EMBL" id="CAJPEX010001783">
    <property type="protein sequence ID" value="CAG0919930.1"/>
    <property type="molecule type" value="Genomic_DNA"/>
</dbReference>
<dbReference type="PANTHER" id="PTHR31650:SF1">
    <property type="entry name" value="WAX ESTER SYNTHASE_DIACYLGLYCEROL ACYLTRANSFERASE 4-RELATED"/>
    <property type="match status" value="1"/>
</dbReference>